<protein>
    <recommendedName>
        <fullName evidence="7">Response regulatory domain-containing protein</fullName>
    </recommendedName>
</protein>
<organism evidence="8 9">
    <name type="scientific">Sphingomonas psychrolutea</name>
    <dbReference type="NCBI Taxonomy" id="1259676"/>
    <lineage>
        <taxon>Bacteria</taxon>
        <taxon>Pseudomonadati</taxon>
        <taxon>Pseudomonadota</taxon>
        <taxon>Alphaproteobacteria</taxon>
        <taxon>Sphingomonadales</taxon>
        <taxon>Sphingomonadaceae</taxon>
        <taxon>Sphingomonas</taxon>
    </lineage>
</organism>
<dbReference type="PANTHER" id="PTHR48111:SF1">
    <property type="entry name" value="TWO-COMPONENT RESPONSE REGULATOR ORR33"/>
    <property type="match status" value="1"/>
</dbReference>
<evidence type="ECO:0000256" key="3">
    <source>
        <dbReference type="ARBA" id="ARBA00023015"/>
    </source>
</evidence>
<evidence type="ECO:0000313" key="8">
    <source>
        <dbReference type="EMBL" id="GGA36213.1"/>
    </source>
</evidence>
<feature type="domain" description="Response regulatory" evidence="7">
    <location>
        <begin position="23"/>
        <end position="138"/>
    </location>
</feature>
<evidence type="ECO:0000256" key="5">
    <source>
        <dbReference type="ARBA" id="ARBA00023163"/>
    </source>
</evidence>
<dbReference type="Pfam" id="PF00072">
    <property type="entry name" value="Response_reg"/>
    <property type="match status" value="1"/>
</dbReference>
<keyword evidence="3" id="KW-0805">Transcription regulation</keyword>
<dbReference type="InterPro" id="IPR039420">
    <property type="entry name" value="WalR-like"/>
</dbReference>
<dbReference type="InterPro" id="IPR011006">
    <property type="entry name" value="CheY-like_superfamily"/>
</dbReference>
<evidence type="ECO:0000313" key="9">
    <source>
        <dbReference type="Proteomes" id="UP000618591"/>
    </source>
</evidence>
<dbReference type="EMBL" id="BMDW01000002">
    <property type="protein sequence ID" value="GGA36213.1"/>
    <property type="molecule type" value="Genomic_DNA"/>
</dbReference>
<keyword evidence="2" id="KW-0902">Two-component regulatory system</keyword>
<dbReference type="InterPro" id="IPR001789">
    <property type="entry name" value="Sig_transdc_resp-reg_receiver"/>
</dbReference>
<keyword evidence="9" id="KW-1185">Reference proteome</keyword>
<evidence type="ECO:0000259" key="7">
    <source>
        <dbReference type="PROSITE" id="PS50110"/>
    </source>
</evidence>
<evidence type="ECO:0000256" key="2">
    <source>
        <dbReference type="ARBA" id="ARBA00023012"/>
    </source>
</evidence>
<dbReference type="PANTHER" id="PTHR48111">
    <property type="entry name" value="REGULATOR OF RPOS"/>
    <property type="match status" value="1"/>
</dbReference>
<keyword evidence="1 6" id="KW-0597">Phosphoprotein</keyword>
<keyword evidence="4" id="KW-0238">DNA-binding</keyword>
<dbReference type="Proteomes" id="UP000618591">
    <property type="component" value="Unassembled WGS sequence"/>
</dbReference>
<evidence type="ECO:0000256" key="4">
    <source>
        <dbReference type="ARBA" id="ARBA00023125"/>
    </source>
</evidence>
<dbReference type="PROSITE" id="PS50110">
    <property type="entry name" value="RESPONSE_REGULATORY"/>
    <property type="match status" value="1"/>
</dbReference>
<gene>
    <name evidence="8" type="ORF">GCM10011395_03130</name>
</gene>
<feature type="modified residue" description="4-aspartylphosphate" evidence="6">
    <location>
        <position position="73"/>
    </location>
</feature>
<name>A0ABQ1G2R2_9SPHN</name>
<evidence type="ECO:0000256" key="6">
    <source>
        <dbReference type="PROSITE-ProRule" id="PRU00169"/>
    </source>
</evidence>
<accession>A0ABQ1G2R2</accession>
<keyword evidence="5" id="KW-0804">Transcription</keyword>
<proteinExistence type="predicted"/>
<evidence type="ECO:0000256" key="1">
    <source>
        <dbReference type="ARBA" id="ARBA00022553"/>
    </source>
</evidence>
<sequence length="148" mass="17080">MTRYASVTSHGEYYALWREHHMRVLLVEDEPAVREELCEFLALRGYDVRSVADMREAERVLHEPWLPCALITDFRLPGGSGLDLVRALRRDEDLRVNVTPIIMMTGHTDLTDQVRNALDHERLPMLIKPFDAVMLLSMLGPPQPYEPL</sequence>
<dbReference type="SMART" id="SM00448">
    <property type="entry name" value="REC"/>
    <property type="match status" value="1"/>
</dbReference>
<reference evidence="9" key="1">
    <citation type="journal article" date="2019" name="Int. J. Syst. Evol. Microbiol.">
        <title>The Global Catalogue of Microorganisms (GCM) 10K type strain sequencing project: providing services to taxonomists for standard genome sequencing and annotation.</title>
        <authorList>
            <consortium name="The Broad Institute Genomics Platform"/>
            <consortium name="The Broad Institute Genome Sequencing Center for Infectious Disease"/>
            <person name="Wu L."/>
            <person name="Ma J."/>
        </authorList>
    </citation>
    <scope>NUCLEOTIDE SEQUENCE [LARGE SCALE GENOMIC DNA]</scope>
    <source>
        <strain evidence="9">CGMCC 1.10106</strain>
    </source>
</reference>
<comment type="caution">
    <text evidence="8">The sequence shown here is derived from an EMBL/GenBank/DDBJ whole genome shotgun (WGS) entry which is preliminary data.</text>
</comment>
<dbReference type="Gene3D" id="3.40.50.2300">
    <property type="match status" value="1"/>
</dbReference>
<dbReference type="SUPFAM" id="SSF52172">
    <property type="entry name" value="CheY-like"/>
    <property type="match status" value="1"/>
</dbReference>